<reference evidence="1 2" key="1">
    <citation type="submission" date="2017-09" db="EMBL/GenBank/DDBJ databases">
        <title>Depth-based differentiation of microbial function through sediment-hosted aquifers and enrichment of novel symbionts in the deep terrestrial subsurface.</title>
        <authorList>
            <person name="Probst A.J."/>
            <person name="Ladd B."/>
            <person name="Jarett J.K."/>
            <person name="Geller-Mcgrath D.E."/>
            <person name="Sieber C.M."/>
            <person name="Emerson J.B."/>
            <person name="Anantharaman K."/>
            <person name="Thomas B.C."/>
            <person name="Malmstrom R."/>
            <person name="Stieglmeier M."/>
            <person name="Klingl A."/>
            <person name="Woyke T."/>
            <person name="Ryan C.M."/>
            <person name="Banfield J.F."/>
        </authorList>
    </citation>
    <scope>NUCLEOTIDE SEQUENCE [LARGE SCALE GENOMIC DNA]</scope>
    <source>
        <strain evidence="1">CG11_big_fil_rev_8_21_14_0_20_36_8</strain>
    </source>
</reference>
<dbReference type="AlphaFoldDB" id="A0A2M6IV19"/>
<proteinExistence type="predicted"/>
<organism evidence="1 2">
    <name type="scientific">Candidatus Roizmanbacteria bacterium CG11_big_fil_rev_8_21_14_0_20_36_8</name>
    <dbReference type="NCBI Taxonomy" id="1974856"/>
    <lineage>
        <taxon>Bacteria</taxon>
        <taxon>Candidatus Roizmaniibacteriota</taxon>
    </lineage>
</organism>
<dbReference type="EMBL" id="PCVM01000023">
    <property type="protein sequence ID" value="PIQ73702.1"/>
    <property type="molecule type" value="Genomic_DNA"/>
</dbReference>
<dbReference type="Proteomes" id="UP000231056">
    <property type="component" value="Unassembled WGS sequence"/>
</dbReference>
<name>A0A2M6IV19_9BACT</name>
<evidence type="ECO:0000313" key="1">
    <source>
        <dbReference type="EMBL" id="PIQ73702.1"/>
    </source>
</evidence>
<accession>A0A2M6IV19</accession>
<evidence type="ECO:0000313" key="2">
    <source>
        <dbReference type="Proteomes" id="UP000231056"/>
    </source>
</evidence>
<sequence>MGERLPLYCATKHFIFAFQTPTIIDFLMIFPTARIDWSVVDIGANQYNDSPDNLSTLYAFRVVIGETDLYDAYKRIQAGNSWYDFYRII</sequence>
<gene>
    <name evidence="1" type="ORF">COV58_01110</name>
</gene>
<protein>
    <submittedName>
        <fullName evidence="1">Uncharacterized protein</fullName>
    </submittedName>
</protein>
<comment type="caution">
    <text evidence="1">The sequence shown here is derived from an EMBL/GenBank/DDBJ whole genome shotgun (WGS) entry which is preliminary data.</text>
</comment>